<dbReference type="AlphaFoldDB" id="A0A510VMG6"/>
<evidence type="ECO:0000313" key="3">
    <source>
        <dbReference type="Proteomes" id="UP000321429"/>
    </source>
</evidence>
<name>A0A510VMG6_9LACO</name>
<accession>A0A510VMG6</accession>
<organism evidence="2 3">
    <name type="scientific">Furfurilactobacillus siliginis</name>
    <dbReference type="NCBI Taxonomy" id="348151"/>
    <lineage>
        <taxon>Bacteria</taxon>
        <taxon>Bacillati</taxon>
        <taxon>Bacillota</taxon>
        <taxon>Bacilli</taxon>
        <taxon>Lactobacillales</taxon>
        <taxon>Lactobacillaceae</taxon>
        <taxon>Furfurilactobacillus</taxon>
    </lineage>
</organism>
<protein>
    <submittedName>
        <fullName evidence="2">Uncharacterized protein</fullName>
    </submittedName>
</protein>
<reference evidence="2 3" key="1">
    <citation type="submission" date="2019-07" db="EMBL/GenBank/DDBJ databases">
        <title>Whole genome shotgun sequence of Lactobacillus siliginis NBRC 101315.</title>
        <authorList>
            <person name="Hosoyama A."/>
            <person name="Uohara A."/>
            <person name="Ohji S."/>
            <person name="Ichikawa N."/>
        </authorList>
    </citation>
    <scope>NUCLEOTIDE SEQUENCE [LARGE SCALE GENOMIC DNA]</scope>
    <source>
        <strain evidence="2 3">NBRC 101315</strain>
    </source>
</reference>
<feature type="region of interest" description="Disordered" evidence="1">
    <location>
        <begin position="20"/>
        <end position="40"/>
    </location>
</feature>
<evidence type="ECO:0000313" key="2">
    <source>
        <dbReference type="EMBL" id="GEK28124.1"/>
    </source>
</evidence>
<comment type="caution">
    <text evidence="2">The sequence shown here is derived from an EMBL/GenBank/DDBJ whole genome shotgun (WGS) entry which is preliminary data.</text>
</comment>
<dbReference type="Proteomes" id="UP000321429">
    <property type="component" value="Unassembled WGS sequence"/>
</dbReference>
<evidence type="ECO:0000256" key="1">
    <source>
        <dbReference type="SAM" id="MobiDB-lite"/>
    </source>
</evidence>
<proteinExistence type="predicted"/>
<gene>
    <name evidence="2" type="ORF">LSI01_04350</name>
</gene>
<dbReference type="EMBL" id="BJUD01000004">
    <property type="protein sequence ID" value="GEK28124.1"/>
    <property type="molecule type" value="Genomic_DNA"/>
</dbReference>
<sequence length="40" mass="4768">MQNNSKKRLRHLEKQVSELTKANIDREKEEADSFCNHNLL</sequence>